<gene>
    <name evidence="1" type="ORF">MNOR_LOCUS9439</name>
</gene>
<accession>A0AAV2QBZ1</accession>
<dbReference type="Gene3D" id="3.10.10.10">
    <property type="entry name" value="HIV Type 1 Reverse Transcriptase, subunit A, domain 1"/>
    <property type="match status" value="1"/>
</dbReference>
<name>A0AAV2QBZ1_MEGNR</name>
<reference evidence="1 2" key="1">
    <citation type="submission" date="2024-05" db="EMBL/GenBank/DDBJ databases">
        <authorList>
            <person name="Wallberg A."/>
        </authorList>
    </citation>
    <scope>NUCLEOTIDE SEQUENCE [LARGE SCALE GENOMIC DNA]</scope>
</reference>
<evidence type="ECO:0000313" key="2">
    <source>
        <dbReference type="Proteomes" id="UP001497623"/>
    </source>
</evidence>
<dbReference type="AlphaFoldDB" id="A0AAV2QBZ1"/>
<organism evidence="1 2">
    <name type="scientific">Meganyctiphanes norvegica</name>
    <name type="common">Northern krill</name>
    <name type="synonym">Thysanopoda norvegica</name>
    <dbReference type="NCBI Taxonomy" id="48144"/>
    <lineage>
        <taxon>Eukaryota</taxon>
        <taxon>Metazoa</taxon>
        <taxon>Ecdysozoa</taxon>
        <taxon>Arthropoda</taxon>
        <taxon>Crustacea</taxon>
        <taxon>Multicrustacea</taxon>
        <taxon>Malacostraca</taxon>
        <taxon>Eumalacostraca</taxon>
        <taxon>Eucarida</taxon>
        <taxon>Euphausiacea</taxon>
        <taxon>Euphausiidae</taxon>
        <taxon>Meganyctiphanes</taxon>
    </lineage>
</organism>
<dbReference type="Proteomes" id="UP001497623">
    <property type="component" value="Unassembled WGS sequence"/>
</dbReference>
<dbReference type="InterPro" id="IPR043502">
    <property type="entry name" value="DNA/RNA_pol_sf"/>
</dbReference>
<dbReference type="EMBL" id="CAXKWB010004567">
    <property type="protein sequence ID" value="CAL4074211.1"/>
    <property type="molecule type" value="Genomic_DNA"/>
</dbReference>
<dbReference type="InterPro" id="IPR052055">
    <property type="entry name" value="Hepadnavirus_pol/RT"/>
</dbReference>
<proteinExistence type="predicted"/>
<dbReference type="SUPFAM" id="SSF56672">
    <property type="entry name" value="DNA/RNA polymerases"/>
    <property type="match status" value="1"/>
</dbReference>
<protein>
    <recommendedName>
        <fullName evidence="3">Reverse transcriptase domain-containing protein</fullName>
    </recommendedName>
</protein>
<dbReference type="GO" id="GO:0071897">
    <property type="term" value="P:DNA biosynthetic process"/>
    <property type="evidence" value="ECO:0007669"/>
    <property type="project" value="UniProtKB-ARBA"/>
</dbReference>
<dbReference type="InterPro" id="IPR043128">
    <property type="entry name" value="Rev_trsase/Diguanyl_cyclase"/>
</dbReference>
<dbReference type="PANTHER" id="PTHR33050">
    <property type="entry name" value="REVERSE TRANSCRIPTASE DOMAIN-CONTAINING PROTEIN"/>
    <property type="match status" value="1"/>
</dbReference>
<evidence type="ECO:0008006" key="3">
    <source>
        <dbReference type="Google" id="ProtNLM"/>
    </source>
</evidence>
<dbReference type="PANTHER" id="PTHR33050:SF7">
    <property type="entry name" value="RIBONUCLEASE H"/>
    <property type="match status" value="1"/>
</dbReference>
<keyword evidence="2" id="KW-1185">Reference proteome</keyword>
<evidence type="ECO:0000313" key="1">
    <source>
        <dbReference type="EMBL" id="CAL4074211.1"/>
    </source>
</evidence>
<comment type="caution">
    <text evidence="1">The sequence shown here is derived from an EMBL/GenBank/DDBJ whole genome shotgun (WGS) entry which is preliminary data.</text>
</comment>
<sequence length="496" mass="55212">MQEVAGLVLKRESQASPTRHPPMILPVPGASLAQTTSAGSNNITSPLSSCGQDIKWSAEDFINAHLAIRKSGVYNFEGCKISIPTKIRHDRIREALGEGISPQEERTLSLLQFGMPIDCSPEYGIKAKQKNHHSAVSFSKEIEDYLSTNISNQAILGPFDVPPIPGLCFSPLMSVPKEETKRRVIVDFSFPPGQSINDGIPRSSYLDFAADFCLPSVQTMVSRVNDLGRGCLLYKRDLKGAFRQFGLDPGDFRFTGLEWNGSVYVDLRLAMGLRSSAFCCQSVTELVAKEIGKRAHVLVYLDDFGGAELADKAQSSFEYLGRCLEHFGLEEAQEKAVAPTTEMDWLGISLNTSDWTMALREGKLQELLTWLPKLLNLRRVKKVLLQKVLGSLVWASAVVRAGVVFFNRLLVLLRKLKRPNHSIHFSKEAKKDVAWWLQTLRRFKGKSPIPPAVWTPLISFATDASLDGFGMVWGSRALAGLFPLELKTWIFPRKKC</sequence>
<dbReference type="Gene3D" id="3.30.70.270">
    <property type="match status" value="1"/>
</dbReference>